<comment type="caution">
    <text evidence="2">The sequence shown here is derived from an EMBL/GenBank/DDBJ whole genome shotgun (WGS) entry which is preliminary data.</text>
</comment>
<gene>
    <name evidence="2" type="ORF">R3P38DRAFT_2788019</name>
</gene>
<evidence type="ECO:0000256" key="1">
    <source>
        <dbReference type="SAM" id="MobiDB-lite"/>
    </source>
</evidence>
<feature type="compositionally biased region" description="Low complexity" evidence="1">
    <location>
        <begin position="350"/>
        <end position="363"/>
    </location>
</feature>
<name>A0AAW0AL04_9AGAR</name>
<feature type="region of interest" description="Disordered" evidence="1">
    <location>
        <begin position="522"/>
        <end position="589"/>
    </location>
</feature>
<feature type="compositionally biased region" description="Acidic residues" evidence="1">
    <location>
        <begin position="335"/>
        <end position="345"/>
    </location>
</feature>
<dbReference type="EMBL" id="JAWWNJ010000058">
    <property type="protein sequence ID" value="KAK7013745.1"/>
    <property type="molecule type" value="Genomic_DNA"/>
</dbReference>
<feature type="compositionally biased region" description="Polar residues" evidence="1">
    <location>
        <begin position="415"/>
        <end position="425"/>
    </location>
</feature>
<evidence type="ECO:0000313" key="2">
    <source>
        <dbReference type="EMBL" id="KAK7013745.1"/>
    </source>
</evidence>
<feature type="region of interest" description="Disordered" evidence="1">
    <location>
        <begin position="98"/>
        <end position="152"/>
    </location>
</feature>
<feature type="compositionally biased region" description="Low complexity" evidence="1">
    <location>
        <begin position="547"/>
        <end position="558"/>
    </location>
</feature>
<feature type="region of interest" description="Disordered" evidence="1">
    <location>
        <begin position="253"/>
        <end position="370"/>
    </location>
</feature>
<sequence length="878" mass="95753">MSQDFRRGRSSALFVYVQQPLGKPIRARRTYAFGNLLLARSSFLLSSEKIDRVYRGEMRPAEQRAYIDAMYDFPLAAKDASLHRQMFELFDAPLTPIAADSDDDDMPPSPQPLAFPLSNIRDHPAPTSDNADDHYPPAPNSDAENGELIPTSPTPAAVFGAIRSALASDGLFYTPDGYFAADGRYADPLNGDAHVHVSPVSSTIDLEELLPSPLPSPSPSNNRLLSPSASETGTVDSLFESDTEIDELMSSPSIATANFDPPSPTSSPSIAVADVDPPSPIDSIFESDSELEQFMDSPTGGLGYPDESDSHFEPDIDFDQLMGSATGGLGYPADNLDESDDEFDELMSSPPTAAADIDTASSARLDSPTDSLFASDVDLASPARSETSLALEQLLSTPITPNSDTSMELDELLSSPATPNATPDTSMEIEDPFSPLRTPSSGHALDPSSSLFTLGSPFELAPRSGSSIELEPDYPFPPPKLPSLDFFRIDRGYSTPDFGQLDSSPTPPRRLITYLKRDRERYGRRAVIDPQPMTEDVDPQLQDGPEPSTSTASAPPNNQSGGDAHRRVKRRVDAKPEPSRISRRLSRQSVNNSASAVRTAAWYTHYEAYSAVEGFPRPLIDCNGVVMVVIAAPPRALESWWEWVIAHATTHSLNLYRYTDFSLFGKEESVAYFGLLFGPDGPFEVTFSGPAGEALAQILKSVCFRAISAYQNHLYRLYAPRSYAYLAAKIDQLDLTLPFRNSIFTTCELRYGDVPTFEDFNDAAAFDTMEAMTVVGSTGGHITFEEDQIIHELNVGNTVLAASGAKKTNFPTIGKTGRRFVFRQYVSAGVLRWIEKGGRTDKEFETAPEAERAAWVAGRRDRANTGLKMFGRLSDPIA</sequence>
<dbReference type="AlphaFoldDB" id="A0AAW0AL04"/>
<keyword evidence="3" id="KW-1185">Reference proteome</keyword>
<feature type="compositionally biased region" description="Low complexity" evidence="1">
    <location>
        <begin position="219"/>
        <end position="228"/>
    </location>
</feature>
<accession>A0AAW0AL04</accession>
<reference evidence="2 3" key="1">
    <citation type="journal article" date="2024" name="J Genomics">
        <title>Draft genome sequencing and assembly of Favolaschia claudopus CIRM-BRFM 2984 isolated from oak limbs.</title>
        <authorList>
            <person name="Navarro D."/>
            <person name="Drula E."/>
            <person name="Chaduli D."/>
            <person name="Cazenave R."/>
            <person name="Ahrendt S."/>
            <person name="Wang J."/>
            <person name="Lipzen A."/>
            <person name="Daum C."/>
            <person name="Barry K."/>
            <person name="Grigoriev I.V."/>
            <person name="Favel A."/>
            <person name="Rosso M.N."/>
            <person name="Martin F."/>
        </authorList>
    </citation>
    <scope>NUCLEOTIDE SEQUENCE [LARGE SCALE GENOMIC DNA]</scope>
    <source>
        <strain evidence="2 3">CIRM-BRFM 2984</strain>
    </source>
</reference>
<evidence type="ECO:0000313" key="3">
    <source>
        <dbReference type="Proteomes" id="UP001362999"/>
    </source>
</evidence>
<organism evidence="2 3">
    <name type="scientific">Favolaschia claudopus</name>
    <dbReference type="NCBI Taxonomy" id="2862362"/>
    <lineage>
        <taxon>Eukaryota</taxon>
        <taxon>Fungi</taxon>
        <taxon>Dikarya</taxon>
        <taxon>Basidiomycota</taxon>
        <taxon>Agaricomycotina</taxon>
        <taxon>Agaricomycetes</taxon>
        <taxon>Agaricomycetidae</taxon>
        <taxon>Agaricales</taxon>
        <taxon>Marasmiineae</taxon>
        <taxon>Mycenaceae</taxon>
        <taxon>Favolaschia</taxon>
    </lineage>
</organism>
<feature type="region of interest" description="Disordered" evidence="1">
    <location>
        <begin position="209"/>
        <end position="235"/>
    </location>
</feature>
<proteinExistence type="predicted"/>
<protein>
    <submittedName>
        <fullName evidence="2">Uncharacterized protein</fullName>
    </submittedName>
</protein>
<dbReference type="Proteomes" id="UP001362999">
    <property type="component" value="Unassembled WGS sequence"/>
</dbReference>
<feature type="compositionally biased region" description="Polar residues" evidence="1">
    <location>
        <begin position="437"/>
        <end position="449"/>
    </location>
</feature>
<feature type="compositionally biased region" description="Basic and acidic residues" evidence="1">
    <location>
        <begin position="571"/>
        <end position="580"/>
    </location>
</feature>
<feature type="region of interest" description="Disordered" evidence="1">
    <location>
        <begin position="414"/>
        <end position="449"/>
    </location>
</feature>